<protein>
    <submittedName>
        <fullName evidence="3">RABG2-like protein</fullName>
    </submittedName>
</protein>
<dbReference type="InterPro" id="IPR027417">
    <property type="entry name" value="P-loop_NTPase"/>
</dbReference>
<evidence type="ECO:0000256" key="2">
    <source>
        <dbReference type="ARBA" id="ARBA00022741"/>
    </source>
</evidence>
<accession>A0ABY7DWW8</accession>
<dbReference type="Gene3D" id="3.40.50.300">
    <property type="entry name" value="P-loop containing nucleotide triphosphate hydrolases"/>
    <property type="match status" value="2"/>
</dbReference>
<sequence length="204" mass="22666">MGKGEIACTSCTEDTKHPVLWANVIIIGDVNVGKTTLLARTLGMKKTSRALQKTYCSLSANMLISRRKTSINLKISDTGGQEKFRSLTASYYRGAHGIHDLREYSTQPDICTILVGTKSHVPQEEREVTYERAQKYAESVELPYMEVSSEEGISVTEVFEKLADVIIETLTKDKENSSDVAQHPNKVILGIEAQKQKKTFSCSC</sequence>
<dbReference type="PANTHER" id="PTHR47978">
    <property type="match status" value="1"/>
</dbReference>
<organism evidence="3 4">
    <name type="scientific">Mya arenaria</name>
    <name type="common">Soft-shell clam</name>
    <dbReference type="NCBI Taxonomy" id="6604"/>
    <lineage>
        <taxon>Eukaryota</taxon>
        <taxon>Metazoa</taxon>
        <taxon>Spiralia</taxon>
        <taxon>Lophotrochozoa</taxon>
        <taxon>Mollusca</taxon>
        <taxon>Bivalvia</taxon>
        <taxon>Autobranchia</taxon>
        <taxon>Heteroconchia</taxon>
        <taxon>Euheterodonta</taxon>
        <taxon>Imparidentia</taxon>
        <taxon>Neoheterodontei</taxon>
        <taxon>Myida</taxon>
        <taxon>Myoidea</taxon>
        <taxon>Myidae</taxon>
        <taxon>Mya</taxon>
    </lineage>
</organism>
<keyword evidence="4" id="KW-1185">Reference proteome</keyword>
<keyword evidence="2" id="KW-0547">Nucleotide-binding</keyword>
<evidence type="ECO:0000256" key="1">
    <source>
        <dbReference type="ARBA" id="ARBA00006270"/>
    </source>
</evidence>
<proteinExistence type="inferred from homology"/>
<dbReference type="Proteomes" id="UP001164746">
    <property type="component" value="Chromosome 4"/>
</dbReference>
<dbReference type="PROSITE" id="PS51419">
    <property type="entry name" value="RAB"/>
    <property type="match status" value="1"/>
</dbReference>
<dbReference type="SMART" id="SM00174">
    <property type="entry name" value="RHO"/>
    <property type="match status" value="1"/>
</dbReference>
<dbReference type="EMBL" id="CP111015">
    <property type="protein sequence ID" value="WAR02227.1"/>
    <property type="molecule type" value="Genomic_DNA"/>
</dbReference>
<reference evidence="3" key="1">
    <citation type="submission" date="2022-11" db="EMBL/GenBank/DDBJ databases">
        <title>Centuries of genome instability and evolution in soft-shell clam transmissible cancer (bioRxiv).</title>
        <authorList>
            <person name="Hart S.F.M."/>
            <person name="Yonemitsu M.A."/>
            <person name="Giersch R.M."/>
            <person name="Beal B.F."/>
            <person name="Arriagada G."/>
            <person name="Davis B.W."/>
            <person name="Ostrander E.A."/>
            <person name="Goff S.P."/>
            <person name="Metzger M.J."/>
        </authorList>
    </citation>
    <scope>NUCLEOTIDE SEQUENCE</scope>
    <source>
        <strain evidence="3">MELC-2E11</strain>
        <tissue evidence="3">Siphon/mantle</tissue>
    </source>
</reference>
<dbReference type="CDD" id="cd00154">
    <property type="entry name" value="Rab"/>
    <property type="match status" value="1"/>
</dbReference>
<dbReference type="InterPro" id="IPR001806">
    <property type="entry name" value="Small_GTPase"/>
</dbReference>
<dbReference type="PRINTS" id="PR00449">
    <property type="entry name" value="RASTRNSFRMNG"/>
</dbReference>
<dbReference type="Pfam" id="PF08477">
    <property type="entry name" value="Roc"/>
    <property type="match status" value="1"/>
</dbReference>
<dbReference type="Pfam" id="PF00071">
    <property type="entry name" value="Ras"/>
    <property type="match status" value="1"/>
</dbReference>
<dbReference type="SMART" id="SM00175">
    <property type="entry name" value="RAB"/>
    <property type="match status" value="1"/>
</dbReference>
<gene>
    <name evidence="3" type="ORF">MAR_008785</name>
</gene>
<comment type="similarity">
    <text evidence="1">Belongs to the small GTPase superfamily. Rab family.</text>
</comment>
<name>A0ABY7DWW8_MYAAR</name>
<dbReference type="SUPFAM" id="SSF52540">
    <property type="entry name" value="P-loop containing nucleoside triphosphate hydrolases"/>
    <property type="match status" value="1"/>
</dbReference>
<evidence type="ECO:0000313" key="4">
    <source>
        <dbReference type="Proteomes" id="UP001164746"/>
    </source>
</evidence>
<dbReference type="SMART" id="SM00173">
    <property type="entry name" value="RAS"/>
    <property type="match status" value="1"/>
</dbReference>
<evidence type="ECO:0000313" key="3">
    <source>
        <dbReference type="EMBL" id="WAR02227.1"/>
    </source>
</evidence>